<feature type="domain" description="ABC transporter" evidence="7">
    <location>
        <begin position="179"/>
        <end position="420"/>
    </location>
</feature>
<dbReference type="GO" id="GO:0005886">
    <property type="term" value="C:plasma membrane"/>
    <property type="evidence" value="ECO:0007669"/>
    <property type="project" value="UniProtKB-SubCell"/>
</dbReference>
<organism evidence="8 9">
    <name type="scientific">candidate division WWE3 bacterium RIFOXYA2_FULL_46_9</name>
    <dbReference type="NCBI Taxonomy" id="1802636"/>
    <lineage>
        <taxon>Bacteria</taxon>
        <taxon>Katanobacteria</taxon>
    </lineage>
</organism>
<dbReference type="InterPro" id="IPR003593">
    <property type="entry name" value="AAA+_ATPase"/>
</dbReference>
<proteinExistence type="predicted"/>
<keyword evidence="2" id="KW-0812">Transmembrane</keyword>
<evidence type="ECO:0000313" key="8">
    <source>
        <dbReference type="EMBL" id="OGC62978.1"/>
    </source>
</evidence>
<dbReference type="SUPFAM" id="SSF52540">
    <property type="entry name" value="P-loop containing nucleoside triphosphate hydrolases"/>
    <property type="match status" value="1"/>
</dbReference>
<dbReference type="Gene3D" id="1.20.1560.10">
    <property type="entry name" value="ABC transporter type 1, transmembrane domain"/>
    <property type="match status" value="1"/>
</dbReference>
<dbReference type="PANTHER" id="PTHR24221:SF646">
    <property type="entry name" value="HAEMOLYSIN SECRETION ATP-BINDING PROTEIN"/>
    <property type="match status" value="1"/>
</dbReference>
<evidence type="ECO:0000256" key="2">
    <source>
        <dbReference type="ARBA" id="ARBA00022692"/>
    </source>
</evidence>
<reference evidence="8 9" key="1">
    <citation type="journal article" date="2016" name="Nat. Commun.">
        <title>Thousands of microbial genomes shed light on interconnected biogeochemical processes in an aquifer system.</title>
        <authorList>
            <person name="Anantharaman K."/>
            <person name="Brown C.T."/>
            <person name="Hug L.A."/>
            <person name="Sharon I."/>
            <person name="Castelle C.J."/>
            <person name="Probst A.J."/>
            <person name="Thomas B.C."/>
            <person name="Singh A."/>
            <person name="Wilkins M.J."/>
            <person name="Karaoz U."/>
            <person name="Brodie E.L."/>
            <person name="Williams K.H."/>
            <person name="Hubbard S.S."/>
            <person name="Banfield J.F."/>
        </authorList>
    </citation>
    <scope>NUCLEOTIDE SEQUENCE [LARGE SCALE GENOMIC DNA]</scope>
</reference>
<dbReference type="InterPro" id="IPR027417">
    <property type="entry name" value="P-loop_NTPase"/>
</dbReference>
<dbReference type="InterPro" id="IPR039421">
    <property type="entry name" value="Type_1_exporter"/>
</dbReference>
<dbReference type="InterPro" id="IPR036640">
    <property type="entry name" value="ABC1_TM_sf"/>
</dbReference>
<evidence type="ECO:0000256" key="4">
    <source>
        <dbReference type="ARBA" id="ARBA00022840"/>
    </source>
</evidence>
<protein>
    <recommendedName>
        <fullName evidence="7">ABC transporter domain-containing protein</fullName>
    </recommendedName>
</protein>
<keyword evidence="3" id="KW-0547">Nucleotide-binding</keyword>
<evidence type="ECO:0000256" key="5">
    <source>
        <dbReference type="ARBA" id="ARBA00022989"/>
    </source>
</evidence>
<dbReference type="Proteomes" id="UP000176614">
    <property type="component" value="Unassembled WGS sequence"/>
</dbReference>
<dbReference type="AlphaFoldDB" id="A0A1F4W130"/>
<dbReference type="PANTHER" id="PTHR24221">
    <property type="entry name" value="ATP-BINDING CASSETTE SUB-FAMILY B"/>
    <property type="match status" value="1"/>
</dbReference>
<evidence type="ECO:0000256" key="6">
    <source>
        <dbReference type="ARBA" id="ARBA00023136"/>
    </source>
</evidence>
<keyword evidence="4" id="KW-0067">ATP-binding</keyword>
<accession>A0A1F4W130</accession>
<comment type="subcellular location">
    <subcellularLocation>
        <location evidence="1">Cell membrane</location>
        <topology evidence="1">Multi-pass membrane protein</topology>
    </subcellularLocation>
</comment>
<dbReference type="Gene3D" id="3.40.50.300">
    <property type="entry name" value="P-loop containing nucleotide triphosphate hydrolases"/>
    <property type="match status" value="1"/>
</dbReference>
<dbReference type="GO" id="GO:0034040">
    <property type="term" value="F:ATPase-coupled lipid transmembrane transporter activity"/>
    <property type="evidence" value="ECO:0007669"/>
    <property type="project" value="TreeGrafter"/>
</dbReference>
<keyword evidence="5" id="KW-1133">Transmembrane helix</keyword>
<evidence type="ECO:0000313" key="9">
    <source>
        <dbReference type="Proteomes" id="UP000176614"/>
    </source>
</evidence>
<evidence type="ECO:0000259" key="7">
    <source>
        <dbReference type="PROSITE" id="PS50893"/>
    </source>
</evidence>
<keyword evidence="6" id="KW-0472">Membrane</keyword>
<evidence type="ECO:0000256" key="1">
    <source>
        <dbReference type="ARBA" id="ARBA00004651"/>
    </source>
</evidence>
<name>A0A1F4W130_UNCKA</name>
<sequence>MAILVLVYIPYIYIDKKFRRRLFNLEFDTTEERRQAVACASNLSESSKLEEINITNSHNFLDKLFMDFSEKFAKKSIDTWKEWMISDYSFTLVTNVISFGMLAEVIRRLFLKLISIGDVTFWYRTIESFRNTLDSFISSVNDVLESALRYKDMYTLFAMESTFKDGSVRVSKFKEGPEIRLDNVSFKYPRTDRYVLKGLDLRIKPNEKLAIVGKNGAGKTTLVKLLCRFYPVDKGGIYVNGTNINEISSESLYKNMGTLFQEYNTYGQLTAEENIYIGDTSKPIDREKVEESAKSADCYSFIQDYPNKFKQVLSERYKGGIRPSSGQWQKIAIARFFYRDAPLVIFDEPTAAIDPVSESKIFGNIYKFFKNKTVIIISHKFSTVRNADRIIVIDGGVIVEEGSHEELMAMGGFYAEAFKLQAEGYN</sequence>
<dbReference type="GO" id="GO:0005524">
    <property type="term" value="F:ATP binding"/>
    <property type="evidence" value="ECO:0007669"/>
    <property type="project" value="UniProtKB-KW"/>
</dbReference>
<gene>
    <name evidence="8" type="ORF">A2264_03810</name>
</gene>
<comment type="caution">
    <text evidence="8">The sequence shown here is derived from an EMBL/GenBank/DDBJ whole genome shotgun (WGS) entry which is preliminary data.</text>
</comment>
<dbReference type="SMART" id="SM00382">
    <property type="entry name" value="AAA"/>
    <property type="match status" value="1"/>
</dbReference>
<evidence type="ECO:0000256" key="3">
    <source>
        <dbReference type="ARBA" id="ARBA00022741"/>
    </source>
</evidence>
<dbReference type="PROSITE" id="PS50893">
    <property type="entry name" value="ABC_TRANSPORTER_2"/>
    <property type="match status" value="1"/>
</dbReference>
<dbReference type="Pfam" id="PF00005">
    <property type="entry name" value="ABC_tran"/>
    <property type="match status" value="1"/>
</dbReference>
<dbReference type="GO" id="GO:0016887">
    <property type="term" value="F:ATP hydrolysis activity"/>
    <property type="evidence" value="ECO:0007669"/>
    <property type="project" value="InterPro"/>
</dbReference>
<dbReference type="EMBL" id="MEVT01000011">
    <property type="protein sequence ID" value="OGC62978.1"/>
    <property type="molecule type" value="Genomic_DNA"/>
</dbReference>
<dbReference type="InterPro" id="IPR003439">
    <property type="entry name" value="ABC_transporter-like_ATP-bd"/>
</dbReference>